<dbReference type="Gene3D" id="3.40.50.1820">
    <property type="entry name" value="alpha/beta hydrolase"/>
    <property type="match status" value="1"/>
</dbReference>
<keyword evidence="2" id="KW-0378">Hydrolase</keyword>
<dbReference type="Proteomes" id="UP001143362">
    <property type="component" value="Unassembled WGS sequence"/>
</dbReference>
<keyword evidence="3" id="KW-1185">Reference proteome</keyword>
<evidence type="ECO:0000313" key="2">
    <source>
        <dbReference type="EMBL" id="MCX2982348.1"/>
    </source>
</evidence>
<evidence type="ECO:0000313" key="3">
    <source>
        <dbReference type="Proteomes" id="UP001143362"/>
    </source>
</evidence>
<dbReference type="RefSeq" id="WP_279246373.1">
    <property type="nucleotide sequence ID" value="NZ_SHNN01000003.1"/>
</dbReference>
<feature type="domain" description="AB hydrolase-1" evidence="1">
    <location>
        <begin position="29"/>
        <end position="260"/>
    </location>
</feature>
<reference evidence="2" key="1">
    <citation type="submission" date="2019-02" db="EMBL/GenBank/DDBJ databases">
        <authorList>
            <person name="Li S.-H."/>
        </authorList>
    </citation>
    <scope>NUCLEOTIDE SEQUENCE</scope>
    <source>
        <strain evidence="2">IMCC14734</strain>
    </source>
</reference>
<sequence length="287" mass="31502">MDLQPERLEYEGEEGITLVADAWGDPANPPVILAHGGGQTRHSWGGTAQALAERGWYAVAYDHRGHGESEWSEQGLYEMGHFALDMACLARTFATPPAVVGASLGGMSAMWGAGELDVGMFSAIVLVDVTPRLNHLGVQKIFDFMHEHIESGFGSLEEAADAVARYTGRPRRDDLSGLRKNLREREGRYYWHWDPNFFAPREGGPSAPEPLLAAASNITVPVMLIRGRASDVVTEHEVREFLELIPHAEYVDVDKARHMVAGDRNDIFSAAVIEFLERLPVVGVVSG</sequence>
<dbReference type="PANTHER" id="PTHR43194">
    <property type="entry name" value="HYDROLASE ALPHA/BETA FOLD FAMILY"/>
    <property type="match status" value="1"/>
</dbReference>
<dbReference type="SUPFAM" id="SSF53474">
    <property type="entry name" value="alpha/beta-Hydrolases"/>
    <property type="match status" value="1"/>
</dbReference>
<dbReference type="PANTHER" id="PTHR43194:SF2">
    <property type="entry name" value="PEROXISOMAL MEMBRANE PROTEIN LPX1"/>
    <property type="match status" value="1"/>
</dbReference>
<dbReference type="Pfam" id="PF00561">
    <property type="entry name" value="Abhydrolase_1"/>
    <property type="match status" value="1"/>
</dbReference>
<dbReference type="EMBL" id="SHNN01000003">
    <property type="protein sequence ID" value="MCX2982348.1"/>
    <property type="molecule type" value="Genomic_DNA"/>
</dbReference>
<dbReference type="InterPro" id="IPR000073">
    <property type="entry name" value="AB_hydrolase_1"/>
</dbReference>
<name>A0ABT3TJ59_9GAMM</name>
<accession>A0ABT3TJ59</accession>
<gene>
    <name evidence="2" type="ORF">EYC98_15905</name>
</gene>
<dbReference type="InterPro" id="IPR050228">
    <property type="entry name" value="Carboxylesterase_BioH"/>
</dbReference>
<proteinExistence type="predicted"/>
<evidence type="ECO:0000259" key="1">
    <source>
        <dbReference type="Pfam" id="PF00561"/>
    </source>
</evidence>
<organism evidence="2 3">
    <name type="scientific">Candidatus Litorirhabdus singularis</name>
    <dbReference type="NCBI Taxonomy" id="2518993"/>
    <lineage>
        <taxon>Bacteria</taxon>
        <taxon>Pseudomonadati</taxon>
        <taxon>Pseudomonadota</taxon>
        <taxon>Gammaproteobacteria</taxon>
        <taxon>Cellvibrionales</taxon>
        <taxon>Halieaceae</taxon>
        <taxon>Candidatus Litorirhabdus</taxon>
    </lineage>
</organism>
<dbReference type="GO" id="GO:0016787">
    <property type="term" value="F:hydrolase activity"/>
    <property type="evidence" value="ECO:0007669"/>
    <property type="project" value="UniProtKB-KW"/>
</dbReference>
<protein>
    <submittedName>
        <fullName evidence="2">Alpha/beta hydrolase</fullName>
    </submittedName>
</protein>
<comment type="caution">
    <text evidence="2">The sequence shown here is derived from an EMBL/GenBank/DDBJ whole genome shotgun (WGS) entry which is preliminary data.</text>
</comment>
<dbReference type="InterPro" id="IPR029058">
    <property type="entry name" value="AB_hydrolase_fold"/>
</dbReference>